<proteinExistence type="predicted"/>
<dbReference type="InterPro" id="IPR011990">
    <property type="entry name" value="TPR-like_helical_dom_sf"/>
</dbReference>
<name>A0A449I3B8_9BACE</name>
<evidence type="ECO:0000256" key="1">
    <source>
        <dbReference type="SAM" id="SignalP"/>
    </source>
</evidence>
<organism evidence="2 3">
    <name type="scientific">Prevotella heparinolytica</name>
    <dbReference type="NCBI Taxonomy" id="28113"/>
    <lineage>
        <taxon>Bacteria</taxon>
        <taxon>Pseudomonadati</taxon>
        <taxon>Bacteroidota</taxon>
        <taxon>Bacteroidia</taxon>
        <taxon>Bacteroidales</taxon>
        <taxon>Bacteroidaceae</taxon>
        <taxon>Bacteroides</taxon>
    </lineage>
</organism>
<keyword evidence="2" id="KW-0449">Lipoprotein</keyword>
<feature type="signal peptide" evidence="1">
    <location>
        <begin position="1"/>
        <end position="27"/>
    </location>
</feature>
<gene>
    <name evidence="2" type="ORF">NCTC7812_01465</name>
</gene>
<feature type="chain" id="PRO_5019466651" evidence="1">
    <location>
        <begin position="28"/>
        <end position="579"/>
    </location>
</feature>
<evidence type="ECO:0000313" key="3">
    <source>
        <dbReference type="Proteomes" id="UP000396835"/>
    </source>
</evidence>
<keyword evidence="1" id="KW-0732">Signal</keyword>
<sequence>MNKYLKSPITVVALCTGILLTVSCSTSQEPKTMRLFMQSKRPNISLPHNEGISPGMLAEQSEFTTTSDTMPPAPVETPDSADDIWRTVHLNNVSIVAARTVIKQVTARRGSVRLEFDIHVPSVLIDSCWRVTLTPMLNTSDSVSSPLLPVVLAGSDFIKMQEADYKAYDLFLKGIVDPSAYDSIYLDRKNINRDIARRQNLFYDLYGKERDRQMAYEHWKRLALDRQNYWNMRMQTNRTTLRHRLERKRIEEGVRRYVTGRDTFGLSAVYGRKYRRTASFWPKYRMERKLTASRVPSKYRALYVSGRTMSDIRNHTLSAADSAEISSHRYFFDRIAENEMNDRNRDLIRNRIIPFPYIDSVMNRQTALPGEDYVYNYVYTLPVTEGMKKLHLRLESIIEATDRSTWRPAASDTLLFVVASLSDLIDRSLLQQFIVTPPAGDSTLVSGDSITAEPTYSPGGAEYAEGLRLLQEREYRKALPMLQAHPDYNTALCLTQLGYHDEAIGLLKQLPSSARTKYLHAVACARKGDDQSAVIYMLDACRMNPDLVLRIPLDPELSDLIPKFYGLRKELDKISEEGV</sequence>
<dbReference type="RefSeq" id="WP_234878099.1">
    <property type="nucleotide sequence ID" value="NZ_CAACYH010000004.1"/>
</dbReference>
<dbReference type="AlphaFoldDB" id="A0A449I3B8"/>
<reference evidence="2 3" key="1">
    <citation type="submission" date="2019-02" db="EMBL/GenBank/DDBJ databases">
        <authorList>
            <consortium name="Pathogen Informatics"/>
        </authorList>
    </citation>
    <scope>NUCLEOTIDE SEQUENCE [LARGE SCALE GENOMIC DNA]</scope>
    <source>
        <strain evidence="2 3">3012STDY7078512</strain>
    </source>
</reference>
<accession>A0A449I3B8</accession>
<dbReference type="Proteomes" id="UP000396835">
    <property type="component" value="Unassembled WGS sequence"/>
</dbReference>
<evidence type="ECO:0000313" key="2">
    <source>
        <dbReference type="EMBL" id="VFB13932.1"/>
    </source>
</evidence>
<dbReference type="PROSITE" id="PS51257">
    <property type="entry name" value="PROKAR_LIPOPROTEIN"/>
    <property type="match status" value="1"/>
</dbReference>
<protein>
    <submittedName>
        <fullName evidence="2">Putative lipoprotein</fullName>
    </submittedName>
</protein>
<dbReference type="EMBL" id="CAACYH010000004">
    <property type="protein sequence ID" value="VFB13932.1"/>
    <property type="molecule type" value="Genomic_DNA"/>
</dbReference>
<dbReference type="SUPFAM" id="SSF48452">
    <property type="entry name" value="TPR-like"/>
    <property type="match status" value="1"/>
</dbReference>